<accession>A0A1I3P6R2</accession>
<dbReference type="InterPro" id="IPR053145">
    <property type="entry name" value="AB_hydrolase_Est10"/>
</dbReference>
<dbReference type="GO" id="GO:0052689">
    <property type="term" value="F:carboxylic ester hydrolase activity"/>
    <property type="evidence" value="ECO:0007669"/>
    <property type="project" value="TreeGrafter"/>
</dbReference>
<keyword evidence="2" id="KW-1185">Reference proteome</keyword>
<reference evidence="2" key="1">
    <citation type="submission" date="2016-10" db="EMBL/GenBank/DDBJ databases">
        <authorList>
            <person name="Varghese N."/>
            <person name="Submissions S."/>
        </authorList>
    </citation>
    <scope>NUCLEOTIDE SEQUENCE [LARGE SCALE GENOMIC DNA]</scope>
    <source>
        <strain evidence="2">DSM 26542</strain>
    </source>
</reference>
<evidence type="ECO:0000313" key="1">
    <source>
        <dbReference type="EMBL" id="SFJ17238.1"/>
    </source>
</evidence>
<dbReference type="AlphaFoldDB" id="A0A1I3P6R2"/>
<dbReference type="Proteomes" id="UP000243887">
    <property type="component" value="Unassembled WGS sequence"/>
</dbReference>
<dbReference type="RefSeq" id="WP_090678307.1">
    <property type="nucleotide sequence ID" value="NZ_FORU01000004.1"/>
</dbReference>
<dbReference type="PANTHER" id="PTHR43265">
    <property type="entry name" value="ESTERASE ESTD"/>
    <property type="match status" value="1"/>
</dbReference>
<name>A0A1I3P6R2_9FLAO</name>
<organism evidence="1 2">
    <name type="scientific">Myroides guanonis</name>
    <dbReference type="NCBI Taxonomy" id="1150112"/>
    <lineage>
        <taxon>Bacteria</taxon>
        <taxon>Pseudomonadati</taxon>
        <taxon>Bacteroidota</taxon>
        <taxon>Flavobacteriia</taxon>
        <taxon>Flavobacteriales</taxon>
        <taxon>Flavobacteriaceae</taxon>
        <taxon>Myroides</taxon>
    </lineage>
</organism>
<dbReference type="EMBL" id="FORU01000004">
    <property type="protein sequence ID" value="SFJ17238.1"/>
    <property type="molecule type" value="Genomic_DNA"/>
</dbReference>
<dbReference type="Gene3D" id="3.40.50.1820">
    <property type="entry name" value="alpha/beta hydrolase"/>
    <property type="match status" value="1"/>
</dbReference>
<dbReference type="SUPFAM" id="SSF53474">
    <property type="entry name" value="alpha/beta-Hydrolases"/>
    <property type="match status" value="1"/>
</dbReference>
<dbReference type="PANTHER" id="PTHR43265:SF1">
    <property type="entry name" value="ESTERASE ESTD"/>
    <property type="match status" value="1"/>
</dbReference>
<gene>
    <name evidence="1" type="ORF">SAMN04487893_1047</name>
</gene>
<protein>
    <submittedName>
        <fullName evidence="1">Uncharacterized protein</fullName>
    </submittedName>
</protein>
<dbReference type="STRING" id="1150112.SAMN04487893_1047"/>
<dbReference type="InterPro" id="IPR029058">
    <property type="entry name" value="AB_hydrolase_fold"/>
</dbReference>
<sequence>MRLLIYLFTLILSTVLGYSQNFKKEIIDIDSDIQGDLYIGDSQNKSVSIFIAGSGPTDRNGNALPIMTTNAYKLLAEGLSQNKQNIFTYDKRAVALSKKKDAPENEGVFEDNVNDLNLIINTLKKRFSSITLIGHSEGALVALLAANDPSVTKYISISGPGETIDKTLSKQIAKNAPFLQKQSDEILSELKKGNTVDNVIPMLQSLFRPSVQPYLISWIKFDPAIEIKKLNKPILIIQGDKDLQVDLEQGKLLHQANPQSTIVTLAGMNHVFKNIEKDEDNMKSYNNGTLPIHTELVPTILNFIK</sequence>
<proteinExistence type="predicted"/>
<evidence type="ECO:0000313" key="2">
    <source>
        <dbReference type="Proteomes" id="UP000243887"/>
    </source>
</evidence>
<dbReference type="OrthoDB" id="9785076at2"/>